<gene>
    <name evidence="3" type="ORF">B2J93_59</name>
</gene>
<dbReference type="PANTHER" id="PTHR36183">
    <property type="entry name" value="BETA-GLUCURONIDASE"/>
    <property type="match status" value="1"/>
</dbReference>
<proteinExistence type="predicted"/>
<comment type="caution">
    <text evidence="3">The sequence shown here is derived from an EMBL/GenBank/DDBJ whole genome shotgun (WGS) entry which is preliminary data.</text>
</comment>
<dbReference type="Gene3D" id="3.20.20.80">
    <property type="entry name" value="Glycosidases"/>
    <property type="match status" value="2"/>
</dbReference>
<sequence>MLGHLKQLQAAWLFLPALALAADPTARYSVISTAPTNAPELGYAPVGVSFEFWAFPAYFQDAAAAATKQCLANLHTLSGIWPLIRIGGYSQDRATYNPDATKAVEYSMSDPLSEPVELKFGPEFMKLAASYGGRVTFDYKSYNRPIASGAGVWDPATDAQSQNNWIEEAGKVLLLSDFFQAGNFIEAPPTWGASELIATQNDSVKSYVRSYAHHHYPVGSVRDLMSHRNITDSLEVFRPEISAATAAGKDFVLGEANTAGSGGDPTVSPVFGAALWTLDYALRALSIGVKRVHFHHSRLGDCPNCWWGAAAVGAPYYGAVAATAAVAGGAFILSADGGASMGIYIVYDSARKPMRAVLYNPEFFDGSKTRNKLIFQLAGLTTSSVTVRRLTATSATARSDQGPGGGVTFAGQGFSGGSCLPSGDEVREELAVTGGTATVVVSASEAVLVELQPSTAP</sequence>
<dbReference type="Proteomes" id="UP000242519">
    <property type="component" value="Unassembled WGS sequence"/>
</dbReference>
<accession>A0A218Z4N2</accession>
<evidence type="ECO:0000259" key="2">
    <source>
        <dbReference type="Pfam" id="PF16862"/>
    </source>
</evidence>
<feature type="domain" description="Beta-glucuronidase C-terminal" evidence="2">
    <location>
        <begin position="344"/>
        <end position="448"/>
    </location>
</feature>
<dbReference type="EMBL" id="MZNU01000230">
    <property type="protein sequence ID" value="OWP02483.1"/>
    <property type="molecule type" value="Genomic_DNA"/>
</dbReference>
<dbReference type="PANTHER" id="PTHR36183:SF3">
    <property type="entry name" value="BETA-GLUCURONIDASE C-TERMINAL DOMAIN-CONTAINING PROTEIN"/>
    <property type="match status" value="1"/>
</dbReference>
<protein>
    <recommendedName>
        <fullName evidence="2">Beta-glucuronidase C-terminal domain-containing protein</fullName>
    </recommendedName>
</protein>
<keyword evidence="1" id="KW-0732">Signal</keyword>
<keyword evidence="4" id="KW-1185">Reference proteome</keyword>
<feature type="chain" id="PRO_5013211043" description="Beta-glucuronidase C-terminal domain-containing protein" evidence="1">
    <location>
        <begin position="22"/>
        <end position="457"/>
    </location>
</feature>
<dbReference type="STRING" id="503106.A0A218Z4N2"/>
<dbReference type="InterPro" id="IPR031728">
    <property type="entry name" value="GlcAase_C"/>
</dbReference>
<evidence type="ECO:0000313" key="3">
    <source>
        <dbReference type="EMBL" id="OWP02483.1"/>
    </source>
</evidence>
<feature type="signal peptide" evidence="1">
    <location>
        <begin position="1"/>
        <end position="21"/>
    </location>
</feature>
<dbReference type="OrthoDB" id="2796951at2759"/>
<evidence type="ECO:0000313" key="4">
    <source>
        <dbReference type="Proteomes" id="UP000242519"/>
    </source>
</evidence>
<evidence type="ECO:0000256" key="1">
    <source>
        <dbReference type="SAM" id="SignalP"/>
    </source>
</evidence>
<dbReference type="InterPro" id="IPR052974">
    <property type="entry name" value="GH79_Enzymes"/>
</dbReference>
<organism evidence="3 4">
    <name type="scientific">Diplocarpon coronariae</name>
    <dbReference type="NCBI Taxonomy" id="2795749"/>
    <lineage>
        <taxon>Eukaryota</taxon>
        <taxon>Fungi</taxon>
        <taxon>Dikarya</taxon>
        <taxon>Ascomycota</taxon>
        <taxon>Pezizomycotina</taxon>
        <taxon>Leotiomycetes</taxon>
        <taxon>Helotiales</taxon>
        <taxon>Drepanopezizaceae</taxon>
        <taxon>Diplocarpon</taxon>
    </lineage>
</organism>
<name>A0A218Z4N2_9HELO</name>
<reference evidence="3 4" key="1">
    <citation type="submission" date="2017-04" db="EMBL/GenBank/DDBJ databases">
        <title>Draft genome sequence of Marssonina coronaria NL1: causal agent of apple blotch.</title>
        <authorList>
            <person name="Cheng Q."/>
        </authorList>
    </citation>
    <scope>NUCLEOTIDE SEQUENCE [LARGE SCALE GENOMIC DNA]</scope>
    <source>
        <strain evidence="3 4">NL1</strain>
    </source>
</reference>
<dbReference type="AlphaFoldDB" id="A0A218Z4N2"/>
<dbReference type="InParanoid" id="A0A218Z4N2"/>
<dbReference type="Pfam" id="PF16862">
    <property type="entry name" value="Glyco_hydro_79C"/>
    <property type="match status" value="1"/>
</dbReference>